<evidence type="ECO:0000256" key="4">
    <source>
        <dbReference type="RuleBase" id="RU364012"/>
    </source>
</evidence>
<gene>
    <name evidence="6" type="ORF">Cni_G02608</name>
</gene>
<dbReference type="GO" id="GO:0009908">
    <property type="term" value="P:flower development"/>
    <property type="evidence" value="ECO:0007669"/>
    <property type="project" value="UniProtKB-KW"/>
</dbReference>
<feature type="compositionally biased region" description="Pro residues" evidence="5">
    <location>
        <begin position="510"/>
        <end position="520"/>
    </location>
</feature>
<evidence type="ECO:0000256" key="2">
    <source>
        <dbReference type="ARBA" id="ARBA00022782"/>
    </source>
</evidence>
<dbReference type="GO" id="GO:0030154">
    <property type="term" value="P:cell differentiation"/>
    <property type="evidence" value="ECO:0007669"/>
    <property type="project" value="UniProtKB-KW"/>
</dbReference>
<dbReference type="PANTHER" id="PTHR31791">
    <property type="entry name" value="FRIGIDA-LIKE PROTEIN 3-RELATED"/>
    <property type="match status" value="1"/>
</dbReference>
<evidence type="ECO:0000256" key="3">
    <source>
        <dbReference type="ARBA" id="ARBA00023089"/>
    </source>
</evidence>
<dbReference type="Pfam" id="PF07899">
    <property type="entry name" value="Frigida"/>
    <property type="match status" value="1"/>
</dbReference>
<dbReference type="AlphaFoldDB" id="A0AAQ3Q2V6"/>
<dbReference type="EMBL" id="CP136890">
    <property type="protein sequence ID" value="WOK93907.1"/>
    <property type="molecule type" value="Genomic_DNA"/>
</dbReference>
<organism evidence="6 7">
    <name type="scientific">Canna indica</name>
    <name type="common">Indian-shot</name>
    <dbReference type="NCBI Taxonomy" id="4628"/>
    <lineage>
        <taxon>Eukaryota</taxon>
        <taxon>Viridiplantae</taxon>
        <taxon>Streptophyta</taxon>
        <taxon>Embryophyta</taxon>
        <taxon>Tracheophyta</taxon>
        <taxon>Spermatophyta</taxon>
        <taxon>Magnoliopsida</taxon>
        <taxon>Liliopsida</taxon>
        <taxon>Zingiberales</taxon>
        <taxon>Cannaceae</taxon>
        <taxon>Canna</taxon>
    </lineage>
</organism>
<proteinExistence type="inferred from homology"/>
<sequence>MAAEAIANERILKHLDNLEAQQSLLANCTLLWKSLSDHFSSLHQTLAGRSQSLDADLQSLESNTQQSLDAISQRESSLPDRESAAADAIRERRDAVLAEIELPDAHGPPAANDLRGLLRWYARRMDSAGLWRLVASRRKDLAALRREMTDAVAQSVDPARLVIDAAEDFLSHPSEDGADRNWALGMLLRSLLESEGRKAPEVAESMKERAMAVAESWREKFGTKGEVEEGRGEMGGSEAQIFLQMVAAFGLRSRFVEEYLKMLIMDHASRKEMAKIATALGFREQLTDVIDELVKSGKEIEAVYFVHESGLSERFPPDSLLKSYLQASRKKANSLVKDGNTSSAAKQESGNLEISALKSIIKCVEFCNLESKFSTDGLKKRLALLEKIKAEKKKPVTSKKSQTKRPRMTDGTMTTPRPVKATRTTNTPYASYSRNPPALSHIPQARHTYGFPGQGGYDGPASASYAAVRSQSPATVTQQYYVHDDIGARRSGIPYGGPSIGYSGYDYKAPVPPTQPSYPH</sequence>
<feature type="compositionally biased region" description="Basic residues" evidence="5">
    <location>
        <begin position="393"/>
        <end position="406"/>
    </location>
</feature>
<keyword evidence="3 4" id="KW-0287">Flowering</keyword>
<keyword evidence="2 4" id="KW-0221">Differentiation</keyword>
<dbReference type="PANTHER" id="PTHR31791:SF10">
    <property type="entry name" value="FRIGIDA-LIKE PROTEIN"/>
    <property type="match status" value="1"/>
</dbReference>
<evidence type="ECO:0000313" key="7">
    <source>
        <dbReference type="Proteomes" id="UP001327560"/>
    </source>
</evidence>
<evidence type="ECO:0000313" key="6">
    <source>
        <dbReference type="EMBL" id="WOK93907.1"/>
    </source>
</evidence>
<name>A0AAQ3Q2V6_9LILI</name>
<dbReference type="Proteomes" id="UP001327560">
    <property type="component" value="Chromosome 1"/>
</dbReference>
<feature type="region of interest" description="Disordered" evidence="5">
    <location>
        <begin position="488"/>
        <end position="520"/>
    </location>
</feature>
<keyword evidence="4" id="KW-0217">Developmental protein</keyword>
<reference evidence="6 7" key="1">
    <citation type="submission" date="2023-10" db="EMBL/GenBank/DDBJ databases">
        <title>Chromosome-scale genome assembly provides insights into flower coloration mechanisms of Canna indica.</title>
        <authorList>
            <person name="Li C."/>
        </authorList>
    </citation>
    <scope>NUCLEOTIDE SEQUENCE [LARGE SCALE GENOMIC DNA]</scope>
    <source>
        <tissue evidence="6">Flower</tissue>
    </source>
</reference>
<evidence type="ECO:0000256" key="1">
    <source>
        <dbReference type="ARBA" id="ARBA00008956"/>
    </source>
</evidence>
<accession>A0AAQ3Q2V6</accession>
<evidence type="ECO:0000256" key="5">
    <source>
        <dbReference type="SAM" id="MobiDB-lite"/>
    </source>
</evidence>
<comment type="similarity">
    <text evidence="1 4">Belongs to the Frigida family.</text>
</comment>
<keyword evidence="7" id="KW-1185">Reference proteome</keyword>
<feature type="region of interest" description="Disordered" evidence="5">
    <location>
        <begin position="393"/>
        <end position="441"/>
    </location>
</feature>
<feature type="compositionally biased region" description="Polar residues" evidence="5">
    <location>
        <begin position="64"/>
        <end position="76"/>
    </location>
</feature>
<protein>
    <recommendedName>
        <fullName evidence="4">FRIGIDA-like protein</fullName>
    </recommendedName>
</protein>
<dbReference type="InterPro" id="IPR012474">
    <property type="entry name" value="Frigida"/>
</dbReference>
<feature type="region of interest" description="Disordered" evidence="5">
    <location>
        <begin position="64"/>
        <end position="84"/>
    </location>
</feature>
<feature type="compositionally biased region" description="Polar residues" evidence="5">
    <location>
        <begin position="422"/>
        <end position="434"/>
    </location>
</feature>